<dbReference type="Gene3D" id="3.60.110.10">
    <property type="entry name" value="Carbon-nitrogen hydrolase"/>
    <property type="match status" value="1"/>
</dbReference>
<protein>
    <recommendedName>
        <fullName evidence="5">Omega-amidase YafV</fullName>
        <ecNumber evidence="3">3.5.1.3</ecNumber>
    </recommendedName>
</protein>
<dbReference type="CDD" id="cd07575">
    <property type="entry name" value="Xc-1258_like"/>
    <property type="match status" value="1"/>
</dbReference>
<keyword evidence="2" id="KW-0378">Hydrolase</keyword>
<evidence type="ECO:0000259" key="6">
    <source>
        <dbReference type="PROSITE" id="PS50263"/>
    </source>
</evidence>
<dbReference type="Pfam" id="PF00795">
    <property type="entry name" value="CN_hydrolase"/>
    <property type="match status" value="1"/>
</dbReference>
<dbReference type="FunFam" id="3.60.110.10:FF:000004">
    <property type="entry name" value="Carbon-nitrogen hydrolase"/>
    <property type="match status" value="1"/>
</dbReference>
<dbReference type="PANTHER" id="PTHR47799">
    <property type="entry name" value="OMEGA-AMIDASE YAFV"/>
    <property type="match status" value="1"/>
</dbReference>
<comment type="caution">
    <text evidence="7">The sequence shown here is derived from an EMBL/GenBank/DDBJ whole genome shotgun (WGS) entry which is preliminary data.</text>
</comment>
<evidence type="ECO:0000256" key="5">
    <source>
        <dbReference type="ARBA" id="ARBA00072139"/>
    </source>
</evidence>
<dbReference type="InterPro" id="IPR052737">
    <property type="entry name" value="Omega-amidase_YafV"/>
</dbReference>
<dbReference type="InterPro" id="IPR036526">
    <property type="entry name" value="C-N_Hydrolase_sf"/>
</dbReference>
<sequence length="279" mass="32242">MQPFNRYLGAYQHFLINLRMGEKLHTALLQTDLVWENAEANREQFQKKIGGLSKEVDLIILPEMFSTGFSMNAKNLAEPTGGPSLEWMKKIASEKDAAVTGSLIVSENDNYYNRLYFVFPDGSFKKYDKRHTFTLAKENETYASGTEKLIVEYKGWKICPLVCYDLRFPVWSRNTEDYDVLIYVANWPSVRVRAWDTLLRARAIENMCYCIGLNRVGTDGNDHPYPGHSAVFDSLGNPLNDPSVEMEFQKEIILEKAHLQETRSKLRFLQDRDKFSIIK</sequence>
<dbReference type="PROSITE" id="PS50263">
    <property type="entry name" value="CN_HYDROLASE"/>
    <property type="match status" value="1"/>
</dbReference>
<reference evidence="7" key="1">
    <citation type="journal article" date="2014" name="Int. J. Syst. Evol. Microbiol.">
        <title>Complete genome sequence of Corynebacterium casei LMG S-19264T (=DSM 44701T), isolated from a smear-ripened cheese.</title>
        <authorList>
            <consortium name="US DOE Joint Genome Institute (JGI-PGF)"/>
            <person name="Walter F."/>
            <person name="Albersmeier A."/>
            <person name="Kalinowski J."/>
            <person name="Ruckert C."/>
        </authorList>
    </citation>
    <scope>NUCLEOTIDE SEQUENCE</scope>
    <source>
        <strain evidence="7">KCTC 12719</strain>
    </source>
</reference>
<comment type="similarity">
    <text evidence="1">Belongs to the carbon-nitrogen hydrolase superfamily. NIT1/NIT2 family.</text>
</comment>
<evidence type="ECO:0000313" key="7">
    <source>
        <dbReference type="EMBL" id="GHA35861.1"/>
    </source>
</evidence>
<reference evidence="7" key="2">
    <citation type="submission" date="2020-09" db="EMBL/GenBank/DDBJ databases">
        <authorList>
            <person name="Sun Q."/>
            <person name="Kim S."/>
        </authorList>
    </citation>
    <scope>NUCLEOTIDE SEQUENCE</scope>
    <source>
        <strain evidence="7">KCTC 12719</strain>
    </source>
</reference>
<evidence type="ECO:0000256" key="4">
    <source>
        <dbReference type="ARBA" id="ARBA00052904"/>
    </source>
</evidence>
<dbReference type="InterPro" id="IPR003010">
    <property type="entry name" value="C-N_Hydrolase"/>
</dbReference>
<comment type="catalytic activity">
    <reaction evidence="4">
        <text>a monoamide of a dicarboxylate + H2O = a dicarboxylate + NH4(+)</text>
        <dbReference type="Rhea" id="RHEA:11716"/>
        <dbReference type="ChEBI" id="CHEBI:15377"/>
        <dbReference type="ChEBI" id="CHEBI:28938"/>
        <dbReference type="ChEBI" id="CHEBI:28965"/>
        <dbReference type="ChEBI" id="CHEBI:77450"/>
        <dbReference type="EC" id="3.5.1.3"/>
    </reaction>
</comment>
<proteinExistence type="inferred from homology"/>
<evidence type="ECO:0000256" key="2">
    <source>
        <dbReference type="ARBA" id="ARBA00022801"/>
    </source>
</evidence>
<dbReference type="AlphaFoldDB" id="A0A918VXZ7"/>
<dbReference type="GO" id="GO:0106008">
    <property type="term" value="F:2-oxoglutaramate amidase activity"/>
    <property type="evidence" value="ECO:0007669"/>
    <property type="project" value="TreeGrafter"/>
</dbReference>
<evidence type="ECO:0000256" key="3">
    <source>
        <dbReference type="ARBA" id="ARBA00039118"/>
    </source>
</evidence>
<dbReference type="EC" id="3.5.1.3" evidence="3"/>
<accession>A0A918VXZ7</accession>
<keyword evidence="8" id="KW-1185">Reference proteome</keyword>
<name>A0A918VXZ7_9FLAO</name>
<gene>
    <name evidence="7" type="ORF">GCM10007103_16630</name>
</gene>
<evidence type="ECO:0000313" key="8">
    <source>
        <dbReference type="Proteomes" id="UP000610456"/>
    </source>
</evidence>
<dbReference type="NCBIfam" id="NF007757">
    <property type="entry name" value="PRK10438.1"/>
    <property type="match status" value="1"/>
</dbReference>
<feature type="domain" description="CN hydrolase" evidence="6">
    <location>
        <begin position="24"/>
        <end position="261"/>
    </location>
</feature>
<dbReference type="Proteomes" id="UP000610456">
    <property type="component" value="Unassembled WGS sequence"/>
</dbReference>
<dbReference type="EMBL" id="BMXB01000005">
    <property type="protein sequence ID" value="GHA35861.1"/>
    <property type="molecule type" value="Genomic_DNA"/>
</dbReference>
<dbReference type="SUPFAM" id="SSF56317">
    <property type="entry name" value="Carbon-nitrogen hydrolase"/>
    <property type="match status" value="1"/>
</dbReference>
<dbReference type="PANTHER" id="PTHR47799:SF1">
    <property type="entry name" value="OMEGA-AMIDASE YAFV"/>
    <property type="match status" value="1"/>
</dbReference>
<dbReference type="GO" id="GO:0050152">
    <property type="term" value="F:omega-amidase activity"/>
    <property type="evidence" value="ECO:0007669"/>
    <property type="project" value="UniProtKB-EC"/>
</dbReference>
<organism evidence="7 8">
    <name type="scientific">Salinimicrobium marinum</name>
    <dbReference type="NCBI Taxonomy" id="680283"/>
    <lineage>
        <taxon>Bacteria</taxon>
        <taxon>Pseudomonadati</taxon>
        <taxon>Bacteroidota</taxon>
        <taxon>Flavobacteriia</taxon>
        <taxon>Flavobacteriales</taxon>
        <taxon>Flavobacteriaceae</taxon>
        <taxon>Salinimicrobium</taxon>
    </lineage>
</organism>
<evidence type="ECO:0000256" key="1">
    <source>
        <dbReference type="ARBA" id="ARBA00010613"/>
    </source>
</evidence>